<dbReference type="PRINTS" id="PR00455">
    <property type="entry name" value="HTHTETR"/>
</dbReference>
<comment type="caution">
    <text evidence="5">The sequence shown here is derived from an EMBL/GenBank/DDBJ whole genome shotgun (WGS) entry which is preliminary data.</text>
</comment>
<evidence type="ECO:0000256" key="2">
    <source>
        <dbReference type="PROSITE-ProRule" id="PRU00335"/>
    </source>
</evidence>
<evidence type="ECO:0000313" key="6">
    <source>
        <dbReference type="Proteomes" id="UP000602395"/>
    </source>
</evidence>
<reference evidence="5 6" key="1">
    <citation type="submission" date="2020-09" db="EMBL/GenBank/DDBJ databases">
        <title>Novel species in genus Gordonia.</title>
        <authorList>
            <person name="Zhang G."/>
        </authorList>
    </citation>
    <scope>NUCLEOTIDE SEQUENCE [LARGE SCALE GENOMIC DNA]</scope>
    <source>
        <strain evidence="5 6">ON-33</strain>
    </source>
</reference>
<feature type="compositionally biased region" description="Polar residues" evidence="3">
    <location>
        <begin position="1"/>
        <end position="11"/>
    </location>
</feature>
<dbReference type="PANTHER" id="PTHR30055:SF237">
    <property type="entry name" value="TRANSCRIPTIONAL REPRESSOR MCE3R"/>
    <property type="match status" value="1"/>
</dbReference>
<dbReference type="InterPro" id="IPR009057">
    <property type="entry name" value="Homeodomain-like_sf"/>
</dbReference>
<dbReference type="EMBL" id="JACWMS010000002">
    <property type="protein sequence ID" value="MBD1320072.1"/>
    <property type="molecule type" value="Genomic_DNA"/>
</dbReference>
<sequence>MPRSSNVSETSAEAEAAPGDWRQIEPIALPGTLAAAKDAFHDRGFHGTSIRDIAARAGVSLPTLYYHHENKQGILVALLEAGMSSVLGRVRAAISDATTPPEQLSNAVEAIVLHMTADLELASVARELRYLDHDNPHRQHYVGMRTEVEDLLEDILRRGIDSGDFQIEGDVKESLRYLLGACQEVTTWYHPSGTRSPAEVAGSYAVTSLHAVGARPSTQPGTSTRTTPRS</sequence>
<dbReference type="Proteomes" id="UP000602395">
    <property type="component" value="Unassembled WGS sequence"/>
</dbReference>
<dbReference type="InterPro" id="IPR036271">
    <property type="entry name" value="Tet_transcr_reg_TetR-rel_C_sf"/>
</dbReference>
<dbReference type="Pfam" id="PF17932">
    <property type="entry name" value="TetR_C_24"/>
    <property type="match status" value="1"/>
</dbReference>
<feature type="compositionally biased region" description="Polar residues" evidence="3">
    <location>
        <begin position="216"/>
        <end position="230"/>
    </location>
</feature>
<organism evidence="5 6">
    <name type="scientific">Gordonia hankookensis</name>
    <dbReference type="NCBI Taxonomy" id="589403"/>
    <lineage>
        <taxon>Bacteria</taxon>
        <taxon>Bacillati</taxon>
        <taxon>Actinomycetota</taxon>
        <taxon>Actinomycetes</taxon>
        <taxon>Mycobacteriales</taxon>
        <taxon>Gordoniaceae</taxon>
        <taxon>Gordonia</taxon>
    </lineage>
</organism>
<dbReference type="Gene3D" id="1.10.357.10">
    <property type="entry name" value="Tetracycline Repressor, domain 2"/>
    <property type="match status" value="1"/>
</dbReference>
<keyword evidence="6" id="KW-1185">Reference proteome</keyword>
<evidence type="ECO:0000256" key="1">
    <source>
        <dbReference type="ARBA" id="ARBA00023125"/>
    </source>
</evidence>
<evidence type="ECO:0000259" key="4">
    <source>
        <dbReference type="PROSITE" id="PS50977"/>
    </source>
</evidence>
<dbReference type="PROSITE" id="PS50977">
    <property type="entry name" value="HTH_TETR_2"/>
    <property type="match status" value="1"/>
</dbReference>
<evidence type="ECO:0000256" key="3">
    <source>
        <dbReference type="SAM" id="MobiDB-lite"/>
    </source>
</evidence>
<accession>A0ABR7WDX0</accession>
<dbReference type="SUPFAM" id="SSF48498">
    <property type="entry name" value="Tetracyclin repressor-like, C-terminal domain"/>
    <property type="match status" value="1"/>
</dbReference>
<dbReference type="Pfam" id="PF00440">
    <property type="entry name" value="TetR_N"/>
    <property type="match status" value="1"/>
</dbReference>
<dbReference type="InterPro" id="IPR041490">
    <property type="entry name" value="KstR2_TetR_C"/>
</dbReference>
<dbReference type="SUPFAM" id="SSF46689">
    <property type="entry name" value="Homeodomain-like"/>
    <property type="match status" value="1"/>
</dbReference>
<dbReference type="InterPro" id="IPR001647">
    <property type="entry name" value="HTH_TetR"/>
</dbReference>
<protein>
    <submittedName>
        <fullName evidence="5">TetR/AcrR family transcriptional regulator</fullName>
    </submittedName>
</protein>
<dbReference type="InterPro" id="IPR050109">
    <property type="entry name" value="HTH-type_TetR-like_transc_reg"/>
</dbReference>
<gene>
    <name evidence="5" type="ORF">IDF66_10780</name>
</gene>
<feature type="DNA-binding region" description="H-T-H motif" evidence="2">
    <location>
        <begin position="49"/>
        <end position="68"/>
    </location>
</feature>
<proteinExistence type="predicted"/>
<name>A0ABR7WDX0_9ACTN</name>
<evidence type="ECO:0000313" key="5">
    <source>
        <dbReference type="EMBL" id="MBD1320072.1"/>
    </source>
</evidence>
<dbReference type="PANTHER" id="PTHR30055">
    <property type="entry name" value="HTH-TYPE TRANSCRIPTIONAL REGULATOR RUTR"/>
    <property type="match status" value="1"/>
</dbReference>
<feature type="region of interest" description="Disordered" evidence="3">
    <location>
        <begin position="1"/>
        <end position="20"/>
    </location>
</feature>
<dbReference type="RefSeq" id="WP_190266824.1">
    <property type="nucleotide sequence ID" value="NZ_BAABAD010000004.1"/>
</dbReference>
<feature type="region of interest" description="Disordered" evidence="3">
    <location>
        <begin position="211"/>
        <end position="230"/>
    </location>
</feature>
<feature type="domain" description="HTH tetR-type" evidence="4">
    <location>
        <begin position="26"/>
        <end position="86"/>
    </location>
</feature>
<keyword evidence="1 2" id="KW-0238">DNA-binding</keyword>